<dbReference type="PROSITE" id="PS50181">
    <property type="entry name" value="FBOX"/>
    <property type="match status" value="1"/>
</dbReference>
<dbReference type="PANTHER" id="PTHR20995:SF17">
    <property type="entry name" value="F-BOX_WD REPEAT-CONTAINING PROTEIN 5"/>
    <property type="match status" value="1"/>
</dbReference>
<dbReference type="SMART" id="SM00256">
    <property type="entry name" value="FBOX"/>
    <property type="match status" value="1"/>
</dbReference>
<dbReference type="OrthoDB" id="192402at2759"/>
<dbReference type="InterPro" id="IPR001810">
    <property type="entry name" value="F-box_dom"/>
</dbReference>
<proteinExistence type="predicted"/>
<dbReference type="Proteomes" id="UP001107558">
    <property type="component" value="Chromosome 4"/>
</dbReference>
<protein>
    <recommendedName>
        <fullName evidence="3">F-box domain-containing protein</fullName>
    </recommendedName>
</protein>
<feature type="repeat" description="WD" evidence="1">
    <location>
        <begin position="582"/>
        <end position="614"/>
    </location>
</feature>
<organism evidence="4 5">
    <name type="scientific">Polypedilum vanderplanki</name>
    <name type="common">Sleeping chironomid midge</name>
    <dbReference type="NCBI Taxonomy" id="319348"/>
    <lineage>
        <taxon>Eukaryota</taxon>
        <taxon>Metazoa</taxon>
        <taxon>Ecdysozoa</taxon>
        <taxon>Arthropoda</taxon>
        <taxon>Hexapoda</taxon>
        <taxon>Insecta</taxon>
        <taxon>Pterygota</taxon>
        <taxon>Neoptera</taxon>
        <taxon>Endopterygota</taxon>
        <taxon>Diptera</taxon>
        <taxon>Nematocera</taxon>
        <taxon>Chironomoidea</taxon>
        <taxon>Chironomidae</taxon>
        <taxon>Chironominae</taxon>
        <taxon>Polypedilum</taxon>
        <taxon>Polypedilum</taxon>
    </lineage>
</organism>
<dbReference type="GO" id="GO:0080008">
    <property type="term" value="C:Cul4-RING E3 ubiquitin ligase complex"/>
    <property type="evidence" value="ECO:0007669"/>
    <property type="project" value="InterPro"/>
</dbReference>
<dbReference type="InterPro" id="IPR036047">
    <property type="entry name" value="F-box-like_dom_sf"/>
</dbReference>
<dbReference type="EMBL" id="JADBJN010000004">
    <property type="protein sequence ID" value="KAG5668328.1"/>
    <property type="molecule type" value="Genomic_DNA"/>
</dbReference>
<feature type="repeat" description="WD" evidence="1">
    <location>
        <begin position="98"/>
        <end position="129"/>
    </location>
</feature>
<dbReference type="PANTHER" id="PTHR20995">
    <property type="entry name" value="F-BOX/WD REPEAT-CONTAINING PROTEIN 5"/>
    <property type="match status" value="1"/>
</dbReference>
<dbReference type="SUPFAM" id="SSF81383">
    <property type="entry name" value="F-box domain"/>
    <property type="match status" value="1"/>
</dbReference>
<evidence type="ECO:0000313" key="5">
    <source>
        <dbReference type="Proteomes" id="UP001107558"/>
    </source>
</evidence>
<dbReference type="Pfam" id="PF00400">
    <property type="entry name" value="WD40"/>
    <property type="match status" value="2"/>
</dbReference>
<feature type="compositionally biased region" description="Low complexity" evidence="2">
    <location>
        <begin position="309"/>
        <end position="321"/>
    </location>
</feature>
<evidence type="ECO:0000256" key="2">
    <source>
        <dbReference type="SAM" id="MobiDB-lite"/>
    </source>
</evidence>
<feature type="compositionally biased region" description="Polar residues" evidence="2">
    <location>
        <begin position="298"/>
        <end position="308"/>
    </location>
</feature>
<evidence type="ECO:0000259" key="3">
    <source>
        <dbReference type="PROSITE" id="PS50181"/>
    </source>
</evidence>
<keyword evidence="5" id="KW-1185">Reference proteome</keyword>
<reference evidence="4" key="1">
    <citation type="submission" date="2021-03" db="EMBL/GenBank/DDBJ databases">
        <title>Chromosome level genome of the anhydrobiotic midge Polypedilum vanderplanki.</title>
        <authorList>
            <person name="Yoshida Y."/>
            <person name="Kikawada T."/>
            <person name="Gusev O."/>
        </authorList>
    </citation>
    <scope>NUCLEOTIDE SEQUENCE</scope>
    <source>
        <strain evidence="4">NIAS01</strain>
        <tissue evidence="4">Whole body or cell culture</tissue>
    </source>
</reference>
<feature type="compositionally biased region" description="Low complexity" evidence="2">
    <location>
        <begin position="277"/>
        <end position="297"/>
    </location>
</feature>
<feature type="region of interest" description="Disordered" evidence="2">
    <location>
        <begin position="274"/>
        <end position="335"/>
    </location>
</feature>
<sequence>MKSESDLETVEECDTWKYLPENVLIHIFKFLSVRDILNCSECCKRWNFVSRDSLLWRSKFRDDFKIDHGIKLKPNAPDWYSEYKRLVDNVPLVLTEVLTEHSHQVLHVSFSNNGKMFSTCSKDGFVIVWTSEFPSKLKYKYDMKNLCWKYTQFSQWNRNDTLLLVSGVHFGSFNSTSGEIAVFSVADGFSLRCRVQSKPYDIFGCWLSNQHILSGDLKWLAHLVSKSTVWISKANQEIDNENVPVMKEFYNFYNRNASSIRNLMIARCPWLEEDDQTQSQKASSSQSSQNPQTSHQSGNPVSNLAQRLSTAPSTSSSSQQPRFSDHNPDNFDYERPFNYSEEFRRELEETISESSSELDDFIDVDMAIDDEDIDEDLYEPKYLIFTTGSKTYTPHQIGFKRVLKTSFPKKIEPGPSIKERIAMQKRRRELEQLIAQLSPEEARLQFQHFPEVRPDPDWSNFESVANRFDGVDALIDLEGHIIGMGLSPDHRFLYVNSRPWPQNCVITNPLEPPPISQEIDIHVIDLQTLKKVGTMLRAHKAYTPNTECFFIFLDVCDDFVGSGAEDRHAYLWDRYYGICLASFPHNDVVNSVAFNPKDNEMFISTSDDYEIKIWRSQASVREQGIAEMSRANEVRLKNLKKKNDEVVKIEEKKEMEKVKNL</sequence>
<gene>
    <name evidence="4" type="ORF">PVAND_016272</name>
</gene>
<feature type="compositionally biased region" description="Basic and acidic residues" evidence="2">
    <location>
        <begin position="323"/>
        <end position="335"/>
    </location>
</feature>
<keyword evidence="1" id="KW-0853">WD repeat</keyword>
<dbReference type="PROSITE" id="PS50294">
    <property type="entry name" value="WD_REPEATS_REGION"/>
    <property type="match status" value="2"/>
</dbReference>
<name>A0A9J6BFC5_POLVA</name>
<dbReference type="AlphaFoldDB" id="A0A9J6BFC5"/>
<dbReference type="InterPro" id="IPR042508">
    <property type="entry name" value="FBXW5"/>
</dbReference>
<comment type="caution">
    <text evidence="4">The sequence shown here is derived from an EMBL/GenBank/DDBJ whole genome shotgun (WGS) entry which is preliminary data.</text>
</comment>
<dbReference type="PROSITE" id="PS50082">
    <property type="entry name" value="WD_REPEATS_2"/>
    <property type="match status" value="2"/>
</dbReference>
<evidence type="ECO:0000313" key="4">
    <source>
        <dbReference type="EMBL" id="KAG5668328.1"/>
    </source>
</evidence>
<dbReference type="InterPro" id="IPR001680">
    <property type="entry name" value="WD40_rpt"/>
</dbReference>
<dbReference type="Gene3D" id="1.20.1280.50">
    <property type="match status" value="1"/>
</dbReference>
<dbReference type="Gene3D" id="2.130.10.10">
    <property type="entry name" value="YVTN repeat-like/Quinoprotein amine dehydrogenase"/>
    <property type="match status" value="2"/>
</dbReference>
<dbReference type="InterPro" id="IPR015943">
    <property type="entry name" value="WD40/YVTN_repeat-like_dom_sf"/>
</dbReference>
<dbReference type="Pfam" id="PF12937">
    <property type="entry name" value="F-box-like"/>
    <property type="match status" value="1"/>
</dbReference>
<dbReference type="SUPFAM" id="SSF50978">
    <property type="entry name" value="WD40 repeat-like"/>
    <property type="match status" value="1"/>
</dbReference>
<dbReference type="SMART" id="SM00320">
    <property type="entry name" value="WD40"/>
    <property type="match status" value="3"/>
</dbReference>
<accession>A0A9J6BFC5</accession>
<dbReference type="InterPro" id="IPR036322">
    <property type="entry name" value="WD40_repeat_dom_sf"/>
</dbReference>
<evidence type="ECO:0000256" key="1">
    <source>
        <dbReference type="PROSITE-ProRule" id="PRU00221"/>
    </source>
</evidence>
<dbReference type="GO" id="GO:0016567">
    <property type="term" value="P:protein ubiquitination"/>
    <property type="evidence" value="ECO:0007669"/>
    <property type="project" value="InterPro"/>
</dbReference>
<dbReference type="GO" id="GO:0019005">
    <property type="term" value="C:SCF ubiquitin ligase complex"/>
    <property type="evidence" value="ECO:0007669"/>
    <property type="project" value="InterPro"/>
</dbReference>
<feature type="domain" description="F-box" evidence="3">
    <location>
        <begin position="13"/>
        <end position="59"/>
    </location>
</feature>